<protein>
    <recommendedName>
        <fullName evidence="9">TIGR00374 family protein</fullName>
    </recommendedName>
</protein>
<feature type="transmembrane region" description="Helical" evidence="6">
    <location>
        <begin position="12"/>
        <end position="30"/>
    </location>
</feature>
<gene>
    <name evidence="7" type="ORF">DIT68_09470</name>
</gene>
<dbReference type="Pfam" id="PF03706">
    <property type="entry name" value="LPG_synthase_TM"/>
    <property type="match status" value="1"/>
</dbReference>
<keyword evidence="2" id="KW-1003">Cell membrane</keyword>
<dbReference type="EMBL" id="QFRJ01000006">
    <property type="protein sequence ID" value="PWH85475.1"/>
    <property type="molecule type" value="Genomic_DNA"/>
</dbReference>
<dbReference type="AlphaFoldDB" id="A0A2U2XCF3"/>
<reference evidence="7 8" key="1">
    <citation type="submission" date="2018-05" db="EMBL/GenBank/DDBJ databases">
        <title>Brumimicrobium oceani sp. nov., isolated from coastal sediment.</title>
        <authorList>
            <person name="Kou Y."/>
        </authorList>
    </citation>
    <scope>NUCLEOTIDE SEQUENCE [LARGE SCALE GENOMIC DNA]</scope>
    <source>
        <strain evidence="7 8">C305</strain>
    </source>
</reference>
<dbReference type="GO" id="GO:0005886">
    <property type="term" value="C:plasma membrane"/>
    <property type="evidence" value="ECO:0007669"/>
    <property type="project" value="UniProtKB-SubCell"/>
</dbReference>
<feature type="transmembrane region" description="Helical" evidence="6">
    <location>
        <begin position="283"/>
        <end position="300"/>
    </location>
</feature>
<evidence type="ECO:0000256" key="2">
    <source>
        <dbReference type="ARBA" id="ARBA00022475"/>
    </source>
</evidence>
<evidence type="ECO:0000313" key="7">
    <source>
        <dbReference type="EMBL" id="PWH85475.1"/>
    </source>
</evidence>
<feature type="transmembrane region" description="Helical" evidence="6">
    <location>
        <begin position="177"/>
        <end position="198"/>
    </location>
</feature>
<feature type="transmembrane region" description="Helical" evidence="6">
    <location>
        <begin position="312"/>
        <end position="336"/>
    </location>
</feature>
<dbReference type="RefSeq" id="WP_109359556.1">
    <property type="nucleotide sequence ID" value="NZ_QFRJ01000006.1"/>
</dbReference>
<dbReference type="InterPro" id="IPR022791">
    <property type="entry name" value="L-PG_synthase/AglD"/>
</dbReference>
<sequence length="353" mass="40075">MAKSSNKKIISVIKVVFPLAIGIYLTWHFYNAMDAATKDIFFKAIREANYFWILLSMALGFCSHLIRAYRWRYMLEPIGYKTKFWHRYHAMMIGYLVNLLIPRAGEATRPALLYQTDRIPFSKSFGTIIAERMFDLVMLGIIFLATIILSFDDLIAVKDIIVEGAPEDGGQSESKQWILNIIISVVVGGILLFALLWVKIEKFRNKITEFVKDVMNGVFAILKSKNPFQFIFYTIMVWALYLLFFGICFKAFEQTQDFPINGVLIGFIAGTFGLMFTSGGIGAYPYLVGIVVIYFIGDQFEAKEQAEGIGKALGMIIWLSQTIMMIVLGLLSLVLLPRNYKKEDNDKVGANQA</sequence>
<evidence type="ECO:0008006" key="9">
    <source>
        <dbReference type="Google" id="ProtNLM"/>
    </source>
</evidence>
<evidence type="ECO:0000256" key="6">
    <source>
        <dbReference type="SAM" id="Phobius"/>
    </source>
</evidence>
<keyword evidence="4 6" id="KW-1133">Transmembrane helix</keyword>
<dbReference type="PANTHER" id="PTHR39087:SF2">
    <property type="entry name" value="UPF0104 MEMBRANE PROTEIN MJ1595"/>
    <property type="match status" value="1"/>
</dbReference>
<keyword evidence="8" id="KW-1185">Reference proteome</keyword>
<comment type="subcellular location">
    <subcellularLocation>
        <location evidence="1">Cell membrane</location>
        <topology evidence="1">Multi-pass membrane protein</topology>
    </subcellularLocation>
</comment>
<organism evidence="7 8">
    <name type="scientific">Brumimicrobium oceani</name>
    <dbReference type="NCBI Taxonomy" id="2100725"/>
    <lineage>
        <taxon>Bacteria</taxon>
        <taxon>Pseudomonadati</taxon>
        <taxon>Bacteroidota</taxon>
        <taxon>Flavobacteriia</taxon>
        <taxon>Flavobacteriales</taxon>
        <taxon>Crocinitomicaceae</taxon>
        <taxon>Brumimicrobium</taxon>
    </lineage>
</organism>
<proteinExistence type="predicted"/>
<name>A0A2U2XCF3_9FLAO</name>
<evidence type="ECO:0000256" key="1">
    <source>
        <dbReference type="ARBA" id="ARBA00004651"/>
    </source>
</evidence>
<keyword evidence="5 6" id="KW-0472">Membrane</keyword>
<dbReference type="PANTHER" id="PTHR39087">
    <property type="entry name" value="UPF0104 MEMBRANE PROTEIN MJ1595"/>
    <property type="match status" value="1"/>
</dbReference>
<keyword evidence="3 6" id="KW-0812">Transmembrane</keyword>
<feature type="transmembrane region" description="Helical" evidence="6">
    <location>
        <begin position="230"/>
        <end position="252"/>
    </location>
</feature>
<evidence type="ECO:0000256" key="3">
    <source>
        <dbReference type="ARBA" id="ARBA00022692"/>
    </source>
</evidence>
<evidence type="ECO:0000256" key="4">
    <source>
        <dbReference type="ARBA" id="ARBA00022989"/>
    </source>
</evidence>
<comment type="caution">
    <text evidence="7">The sequence shown here is derived from an EMBL/GenBank/DDBJ whole genome shotgun (WGS) entry which is preliminary data.</text>
</comment>
<evidence type="ECO:0000256" key="5">
    <source>
        <dbReference type="ARBA" id="ARBA00023136"/>
    </source>
</evidence>
<feature type="transmembrane region" description="Helical" evidence="6">
    <location>
        <begin position="136"/>
        <end position="157"/>
    </location>
</feature>
<dbReference type="NCBIfam" id="TIGR00374">
    <property type="entry name" value="flippase-like domain"/>
    <property type="match status" value="1"/>
</dbReference>
<dbReference type="Proteomes" id="UP000245370">
    <property type="component" value="Unassembled WGS sequence"/>
</dbReference>
<evidence type="ECO:0000313" key="8">
    <source>
        <dbReference type="Proteomes" id="UP000245370"/>
    </source>
</evidence>
<reference evidence="7 8" key="2">
    <citation type="submission" date="2018-05" db="EMBL/GenBank/DDBJ databases">
        <authorList>
            <person name="Lanie J.A."/>
            <person name="Ng W.-L."/>
            <person name="Kazmierczak K.M."/>
            <person name="Andrzejewski T.M."/>
            <person name="Davidsen T.M."/>
            <person name="Wayne K.J."/>
            <person name="Tettelin H."/>
            <person name="Glass J.I."/>
            <person name="Rusch D."/>
            <person name="Podicherti R."/>
            <person name="Tsui H.-C.T."/>
            <person name="Winkler M.E."/>
        </authorList>
    </citation>
    <scope>NUCLEOTIDE SEQUENCE [LARGE SCALE GENOMIC DNA]</scope>
    <source>
        <strain evidence="7 8">C305</strain>
    </source>
</reference>
<feature type="transmembrane region" description="Helical" evidence="6">
    <location>
        <begin position="50"/>
        <end position="69"/>
    </location>
</feature>
<dbReference type="OrthoDB" id="9812094at2"/>
<accession>A0A2U2XCF3</accession>